<protein>
    <submittedName>
        <fullName evidence="3">Uncharacterized protein LOC103722748</fullName>
    </submittedName>
</protein>
<dbReference type="PANTHER" id="PTHR35123:SF3">
    <property type="entry name" value="TRANSMEMBRANE PROTEIN"/>
    <property type="match status" value="1"/>
</dbReference>
<organism evidence="2 3">
    <name type="scientific">Phoenix dactylifera</name>
    <name type="common">Date palm</name>
    <dbReference type="NCBI Taxonomy" id="42345"/>
    <lineage>
        <taxon>Eukaryota</taxon>
        <taxon>Viridiplantae</taxon>
        <taxon>Streptophyta</taxon>
        <taxon>Embryophyta</taxon>
        <taxon>Tracheophyta</taxon>
        <taxon>Spermatophyta</taxon>
        <taxon>Magnoliopsida</taxon>
        <taxon>Liliopsida</taxon>
        <taxon>Arecaceae</taxon>
        <taxon>Coryphoideae</taxon>
        <taxon>Phoeniceae</taxon>
        <taxon>Phoenix</taxon>
    </lineage>
</organism>
<accession>A0A8B7D2U5</accession>
<sequence>MGFPGRIHGSPDEGRYKRLRNEVEKPVRPPRRWLRKVKGKVIISFRVSPSRRLKWMRYIVVPRRVAELYAEIVKTMRRDAVYPTIIFSCQWGLPVLSHPTVGSRKRAVSLHRNLSFS</sequence>
<dbReference type="KEGG" id="pda:103722748"/>
<dbReference type="Proteomes" id="UP000228380">
    <property type="component" value="Chromosome 1"/>
</dbReference>
<evidence type="ECO:0000313" key="3">
    <source>
        <dbReference type="RefSeq" id="XP_008811642.2"/>
    </source>
</evidence>
<reference evidence="2" key="1">
    <citation type="journal article" date="2019" name="Nat. Commun.">
        <title>Genome-wide association mapping of date palm fruit traits.</title>
        <authorList>
            <person name="Hazzouri K.M."/>
            <person name="Gros-Balthazard M."/>
            <person name="Flowers J.M."/>
            <person name="Copetti D."/>
            <person name="Lemansour A."/>
            <person name="Lebrun M."/>
            <person name="Masmoudi K."/>
            <person name="Ferrand S."/>
            <person name="Dhar M.I."/>
            <person name="Fresquez Z.A."/>
            <person name="Rosas U."/>
            <person name="Zhang J."/>
            <person name="Talag J."/>
            <person name="Lee S."/>
            <person name="Kudrna D."/>
            <person name="Powell R.F."/>
            <person name="Leitch I.J."/>
            <person name="Krueger R.R."/>
            <person name="Wing R.A."/>
            <person name="Amiri K.M.A."/>
            <person name="Purugganan M.D."/>
        </authorList>
    </citation>
    <scope>NUCLEOTIDE SEQUENCE [LARGE SCALE GENOMIC DNA]</scope>
    <source>
        <strain evidence="2">cv. Khalas</strain>
    </source>
</reference>
<reference evidence="3" key="2">
    <citation type="submission" date="2025-08" db="UniProtKB">
        <authorList>
            <consortium name="RefSeq"/>
        </authorList>
    </citation>
    <scope>IDENTIFICATION</scope>
    <source>
        <tissue evidence="3">Young leaves</tissue>
    </source>
</reference>
<evidence type="ECO:0000313" key="2">
    <source>
        <dbReference type="Proteomes" id="UP000228380"/>
    </source>
</evidence>
<dbReference type="GeneID" id="103722748"/>
<name>A0A8B7D2U5_PHODC</name>
<evidence type="ECO:0000256" key="1">
    <source>
        <dbReference type="SAM" id="MobiDB-lite"/>
    </source>
</evidence>
<proteinExistence type="predicted"/>
<feature type="region of interest" description="Disordered" evidence="1">
    <location>
        <begin position="1"/>
        <end position="21"/>
    </location>
</feature>
<dbReference type="PANTHER" id="PTHR35123">
    <property type="entry name" value="OS07G0633900 PROTEIN-RELATED"/>
    <property type="match status" value="1"/>
</dbReference>
<dbReference type="RefSeq" id="XP_008811642.2">
    <property type="nucleotide sequence ID" value="XM_008813420.2"/>
</dbReference>
<gene>
    <name evidence="3" type="primary">LOC103722748</name>
</gene>
<keyword evidence="2" id="KW-1185">Reference proteome</keyword>
<dbReference type="AlphaFoldDB" id="A0A8B7D2U5"/>
<feature type="compositionally biased region" description="Basic and acidic residues" evidence="1">
    <location>
        <begin position="9"/>
        <end position="21"/>
    </location>
</feature>
<dbReference type="OrthoDB" id="586794at2759"/>